<accession>A0A6J4TKQ0</accession>
<organism evidence="2">
    <name type="scientific">uncultured Solirubrobacteraceae bacterium</name>
    <dbReference type="NCBI Taxonomy" id="1162706"/>
    <lineage>
        <taxon>Bacteria</taxon>
        <taxon>Bacillati</taxon>
        <taxon>Actinomycetota</taxon>
        <taxon>Thermoleophilia</taxon>
        <taxon>Solirubrobacterales</taxon>
        <taxon>Solirubrobacteraceae</taxon>
        <taxon>environmental samples</taxon>
    </lineage>
</organism>
<dbReference type="EMBL" id="CADCVO010000585">
    <property type="protein sequence ID" value="CAA9526460.1"/>
    <property type="molecule type" value="Genomic_DNA"/>
</dbReference>
<dbReference type="AlphaFoldDB" id="A0A6J4TKQ0"/>
<evidence type="ECO:0000256" key="1">
    <source>
        <dbReference type="SAM" id="MobiDB-lite"/>
    </source>
</evidence>
<feature type="region of interest" description="Disordered" evidence="1">
    <location>
        <begin position="22"/>
        <end position="70"/>
    </location>
</feature>
<proteinExistence type="predicted"/>
<gene>
    <name evidence="2" type="ORF">AVDCRST_MAG13-3777</name>
</gene>
<feature type="non-terminal residue" evidence="2">
    <location>
        <position position="70"/>
    </location>
</feature>
<name>A0A6J4TKQ0_9ACTN</name>
<protein>
    <submittedName>
        <fullName evidence="2">Uncharacterized protein</fullName>
    </submittedName>
</protein>
<feature type="non-terminal residue" evidence="2">
    <location>
        <position position="1"/>
    </location>
</feature>
<sequence length="70" mass="7845">DPQVHRHQHGRRVLRRLRAHAAAGRERGHLPGGRLAADRLRAVHLPRRARGLDPRGPGRRLVQPGPRAQA</sequence>
<reference evidence="2" key="1">
    <citation type="submission" date="2020-02" db="EMBL/GenBank/DDBJ databases">
        <authorList>
            <person name="Meier V. D."/>
        </authorList>
    </citation>
    <scope>NUCLEOTIDE SEQUENCE</scope>
    <source>
        <strain evidence="2">AVDCRST_MAG13</strain>
    </source>
</reference>
<evidence type="ECO:0000313" key="2">
    <source>
        <dbReference type="EMBL" id="CAA9526460.1"/>
    </source>
</evidence>